<dbReference type="RefSeq" id="WP_183612124.1">
    <property type="nucleotide sequence ID" value="NZ_JACICY010000002.1"/>
</dbReference>
<dbReference type="EMBL" id="JACICY010000002">
    <property type="protein sequence ID" value="MBB3859848.1"/>
    <property type="molecule type" value="Genomic_DNA"/>
</dbReference>
<protein>
    <submittedName>
        <fullName evidence="4">Putative heparinase superfamily protein</fullName>
    </submittedName>
</protein>
<name>A0A7W6EV21_9SPHN</name>
<evidence type="ECO:0000256" key="2">
    <source>
        <dbReference type="SAM" id="MobiDB-lite"/>
    </source>
</evidence>
<organism evidence="4 5">
    <name type="scientific">Novosphingobium hassiacum</name>
    <dbReference type="NCBI Taxonomy" id="173676"/>
    <lineage>
        <taxon>Bacteria</taxon>
        <taxon>Pseudomonadati</taxon>
        <taxon>Pseudomonadota</taxon>
        <taxon>Alphaproteobacteria</taxon>
        <taxon>Sphingomonadales</taxon>
        <taxon>Sphingomonadaceae</taxon>
        <taxon>Novosphingobium</taxon>
    </lineage>
</organism>
<dbReference type="InterPro" id="IPR008929">
    <property type="entry name" value="Chondroitin_lyas"/>
</dbReference>
<sequence>MTGSRPVAGVGQSRPAIPLNTTQEEPLAEPDDSRFSPLSEPQGGVDPGMIEPGRALALADFAPPSLGAGDRLVRFAYRLGLPPSAIHPFRKRARTRLTATVTNPLPGDAAAGKALRAGHFLVHGFKSPIADTAFSGPRLPPSFERLVHGFRWLRDLESGGQRPQCTQVAERILGTWLAANTKPDGTPAWDIGNVGHRLLNWMVHAPLLLSGQDRNFRNTALHAIDDTARWLDRHVGKADNRLSEVAGWCALVATGLIMADGKARRLFGEAGLVRALGELVSDDGGVLSRSPLCQIEAIELLVSLRACYEAVRAEPLPQIGTMLGLLVPPLLSLLHGDGGLGNWQGAGAIDDRRIEALVKATSVRTRPLRDARQWGYQRATAGKAVLQFDAGPPPVARHARDGCASTLAFEFSHGHDRLIVNCGGAAFAGGLIPLRLEQGLRATAAHSTLTIDDFNSTAVLINGRLGSGVSEVEVDRRTLAADAAGPNNSGGGATRIEASHNGYVGRYGLTHRRILILRDDGSELRGEDLLVPAGRKGKRGTIGVALRFHLGPHIELAASSDGKGATLALPDGSLWQFRSGRDAISIEESLWADGQGRPFATRQLVIASKVPRSGESFSWLLKKMR</sequence>
<comment type="subcellular location">
    <subcellularLocation>
        <location evidence="1">Cell envelope</location>
    </subcellularLocation>
</comment>
<evidence type="ECO:0000256" key="1">
    <source>
        <dbReference type="ARBA" id="ARBA00004196"/>
    </source>
</evidence>
<accession>A0A7W6EV21</accession>
<dbReference type="GO" id="GO:0016829">
    <property type="term" value="F:lyase activity"/>
    <property type="evidence" value="ECO:0007669"/>
    <property type="project" value="InterPro"/>
</dbReference>
<dbReference type="Gene3D" id="2.70.98.70">
    <property type="match status" value="1"/>
</dbReference>
<gene>
    <name evidence="4" type="ORF">GGQ88_001109</name>
</gene>
<feature type="domain" description="Heparinase II/III-like C-terminal" evidence="3">
    <location>
        <begin position="364"/>
        <end position="619"/>
    </location>
</feature>
<reference evidence="4 5" key="1">
    <citation type="submission" date="2020-08" db="EMBL/GenBank/DDBJ databases">
        <title>Genomic Encyclopedia of Type Strains, Phase IV (KMG-IV): sequencing the most valuable type-strain genomes for metagenomic binning, comparative biology and taxonomic classification.</title>
        <authorList>
            <person name="Goeker M."/>
        </authorList>
    </citation>
    <scope>NUCLEOTIDE SEQUENCE [LARGE SCALE GENOMIC DNA]</scope>
    <source>
        <strain evidence="4 5">DSM 14552</strain>
    </source>
</reference>
<dbReference type="GO" id="GO:0030313">
    <property type="term" value="C:cell envelope"/>
    <property type="evidence" value="ECO:0007669"/>
    <property type="project" value="UniProtKB-SubCell"/>
</dbReference>
<dbReference type="AlphaFoldDB" id="A0A7W6EV21"/>
<dbReference type="Pfam" id="PF07940">
    <property type="entry name" value="Hepar_II_III_C"/>
    <property type="match status" value="1"/>
</dbReference>
<evidence type="ECO:0000313" key="4">
    <source>
        <dbReference type="EMBL" id="MBB3859848.1"/>
    </source>
</evidence>
<proteinExistence type="predicted"/>
<evidence type="ECO:0000259" key="3">
    <source>
        <dbReference type="Pfam" id="PF07940"/>
    </source>
</evidence>
<feature type="region of interest" description="Disordered" evidence="2">
    <location>
        <begin position="1"/>
        <end position="48"/>
    </location>
</feature>
<keyword evidence="5" id="KW-1185">Reference proteome</keyword>
<dbReference type="Proteomes" id="UP000562395">
    <property type="component" value="Unassembled WGS sequence"/>
</dbReference>
<dbReference type="Gene3D" id="1.50.10.100">
    <property type="entry name" value="Chondroitin AC/alginate lyase"/>
    <property type="match status" value="1"/>
</dbReference>
<evidence type="ECO:0000313" key="5">
    <source>
        <dbReference type="Proteomes" id="UP000562395"/>
    </source>
</evidence>
<comment type="caution">
    <text evidence="4">The sequence shown here is derived from an EMBL/GenBank/DDBJ whole genome shotgun (WGS) entry which is preliminary data.</text>
</comment>
<dbReference type="InterPro" id="IPR012480">
    <property type="entry name" value="Hepar_II_III_C"/>
</dbReference>